<sequence length="66" mass="7069">MGPDRNQKRPRRDGAGVFVSAEPEAQTLGFTVLGAVSKRFGSLSDTGVWPSTTGLEEIFLSVILAF</sequence>
<accession>A0A1H8ALJ2</accession>
<reference evidence="2" key="1">
    <citation type="submission" date="2016-10" db="EMBL/GenBank/DDBJ databases">
        <authorList>
            <person name="Varghese N."/>
            <person name="Submissions S."/>
        </authorList>
    </citation>
    <scope>NUCLEOTIDE SEQUENCE [LARGE SCALE GENOMIC DNA]</scope>
    <source>
        <strain evidence="2">DSM 26893</strain>
    </source>
</reference>
<proteinExistence type="predicted"/>
<evidence type="ECO:0000313" key="1">
    <source>
        <dbReference type="EMBL" id="SEM71625.1"/>
    </source>
</evidence>
<organism evidence="1 2">
    <name type="scientific">Palleronia pelagia</name>
    <dbReference type="NCBI Taxonomy" id="387096"/>
    <lineage>
        <taxon>Bacteria</taxon>
        <taxon>Pseudomonadati</taxon>
        <taxon>Pseudomonadota</taxon>
        <taxon>Alphaproteobacteria</taxon>
        <taxon>Rhodobacterales</taxon>
        <taxon>Roseobacteraceae</taxon>
        <taxon>Palleronia</taxon>
    </lineage>
</organism>
<dbReference type="EMBL" id="FOCM01000001">
    <property type="protein sequence ID" value="SEM71625.1"/>
    <property type="molecule type" value="Genomic_DNA"/>
</dbReference>
<name>A0A1H8ALJ2_9RHOB</name>
<protein>
    <submittedName>
        <fullName evidence="1">Uncharacterized protein</fullName>
    </submittedName>
</protein>
<gene>
    <name evidence="1" type="ORF">SAMN04488011_101217</name>
</gene>
<keyword evidence="2" id="KW-1185">Reference proteome</keyword>
<dbReference type="AlphaFoldDB" id="A0A1H8ALJ2"/>
<evidence type="ECO:0000313" key="2">
    <source>
        <dbReference type="Proteomes" id="UP000199372"/>
    </source>
</evidence>
<dbReference type="Proteomes" id="UP000199372">
    <property type="component" value="Unassembled WGS sequence"/>
</dbReference>